<keyword evidence="3 7" id="KW-0812">Transmembrane</keyword>
<evidence type="ECO:0000256" key="5">
    <source>
        <dbReference type="ARBA" id="ARBA00023136"/>
    </source>
</evidence>
<dbReference type="Proteomes" id="UP001153737">
    <property type="component" value="Chromosome 2"/>
</dbReference>
<sequence length="354" mass="40244">MKLESERIIFLVFLNIFYSNAAVFLWSNQHILISPLQSFTSEDFSKLIASLSDPEVYIFRSPVVLSDDFKVVKEGFYSTYNPNASLDPENVTDLTGDAEKDVEYILKVLSERKSDNILSVILIPEPGKRPKRQIVDGDNTTEQNDIEKSTKPIPKGPVIYRKQNINNNLYALLYSSKPLLLKRNDTEPLMLYLGNTDEDMITYDTRLNVIIPVKVGGKITLRFSFTWLNGYWYMSSVKIRDTETSRDYNLTTKEDINAPAHFSYHCNGYTLFSDSNGTELFIYDLQVQIDSQNGKFGDANDCVTFTTVPIWSGLFVTSILGLGFIVALTAMMDIKTMDKFDNHKTKNIAITVSE</sequence>
<evidence type="ECO:0000256" key="3">
    <source>
        <dbReference type="ARBA" id="ARBA00022692"/>
    </source>
</evidence>
<evidence type="ECO:0000313" key="10">
    <source>
        <dbReference type="EMBL" id="CAG9819197.1"/>
    </source>
</evidence>
<protein>
    <recommendedName>
        <fullName evidence="12">Vacuolar ATP synthase subunit S1</fullName>
    </recommendedName>
</protein>
<keyword evidence="11" id="KW-1185">Reference proteome</keyword>
<evidence type="ECO:0000256" key="6">
    <source>
        <dbReference type="SAM" id="MobiDB-lite"/>
    </source>
</evidence>
<dbReference type="GO" id="GO:0001671">
    <property type="term" value="F:ATPase activator activity"/>
    <property type="evidence" value="ECO:0007669"/>
    <property type="project" value="TreeGrafter"/>
</dbReference>
<proteinExistence type="inferred from homology"/>
<evidence type="ECO:0008006" key="12">
    <source>
        <dbReference type="Google" id="ProtNLM"/>
    </source>
</evidence>
<gene>
    <name evidence="10" type="ORF">PHAECO_LOCUS6435</name>
</gene>
<evidence type="ECO:0000256" key="2">
    <source>
        <dbReference type="ARBA" id="ARBA00009037"/>
    </source>
</evidence>
<dbReference type="Pfam" id="PF05827">
    <property type="entry name" value="VAS1_LD"/>
    <property type="match status" value="1"/>
</dbReference>
<feature type="transmembrane region" description="Helical" evidence="7">
    <location>
        <begin position="7"/>
        <end position="26"/>
    </location>
</feature>
<dbReference type="InterPro" id="IPR046755">
    <property type="entry name" value="VAS1_LD"/>
</dbReference>
<evidence type="ECO:0000256" key="7">
    <source>
        <dbReference type="SAM" id="Phobius"/>
    </source>
</evidence>
<dbReference type="EMBL" id="OU896708">
    <property type="protein sequence ID" value="CAG9819197.1"/>
    <property type="molecule type" value="Genomic_DNA"/>
</dbReference>
<dbReference type="Pfam" id="PF20520">
    <property type="entry name" value="Ac45-VOA1_TM"/>
    <property type="match status" value="1"/>
</dbReference>
<dbReference type="GO" id="GO:0030641">
    <property type="term" value="P:regulation of cellular pH"/>
    <property type="evidence" value="ECO:0007669"/>
    <property type="project" value="TreeGrafter"/>
</dbReference>
<feature type="region of interest" description="Disordered" evidence="6">
    <location>
        <begin position="131"/>
        <end position="153"/>
    </location>
</feature>
<reference evidence="10" key="1">
    <citation type="submission" date="2022-01" db="EMBL/GenBank/DDBJ databases">
        <authorList>
            <person name="King R."/>
        </authorList>
    </citation>
    <scope>NUCLEOTIDE SEQUENCE</scope>
</reference>
<evidence type="ECO:0000259" key="8">
    <source>
        <dbReference type="Pfam" id="PF05827"/>
    </source>
</evidence>
<dbReference type="PANTHER" id="PTHR12471">
    <property type="entry name" value="VACUOLAR ATP SYNTHASE SUBUNIT S1"/>
    <property type="match status" value="1"/>
</dbReference>
<name>A0A9N9SDV2_PHACE</name>
<dbReference type="GO" id="GO:0033176">
    <property type="term" value="C:proton-transporting V-type ATPase complex"/>
    <property type="evidence" value="ECO:0007669"/>
    <property type="project" value="TreeGrafter"/>
</dbReference>
<evidence type="ECO:0000313" key="11">
    <source>
        <dbReference type="Proteomes" id="UP001153737"/>
    </source>
</evidence>
<dbReference type="InterPro" id="IPR008388">
    <property type="entry name" value="Ac45_acc_su"/>
</dbReference>
<organism evidence="10 11">
    <name type="scientific">Phaedon cochleariae</name>
    <name type="common">Mustard beetle</name>
    <dbReference type="NCBI Taxonomy" id="80249"/>
    <lineage>
        <taxon>Eukaryota</taxon>
        <taxon>Metazoa</taxon>
        <taxon>Ecdysozoa</taxon>
        <taxon>Arthropoda</taxon>
        <taxon>Hexapoda</taxon>
        <taxon>Insecta</taxon>
        <taxon>Pterygota</taxon>
        <taxon>Neoptera</taxon>
        <taxon>Endopterygota</taxon>
        <taxon>Coleoptera</taxon>
        <taxon>Polyphaga</taxon>
        <taxon>Cucujiformia</taxon>
        <taxon>Chrysomeloidea</taxon>
        <taxon>Chrysomelidae</taxon>
        <taxon>Chrysomelinae</taxon>
        <taxon>Chrysomelini</taxon>
        <taxon>Phaedon</taxon>
    </lineage>
</organism>
<dbReference type="Gene3D" id="2.40.160.110">
    <property type="match status" value="1"/>
</dbReference>
<evidence type="ECO:0000259" key="9">
    <source>
        <dbReference type="Pfam" id="PF20520"/>
    </source>
</evidence>
<comment type="similarity">
    <text evidence="2">Belongs to the vacuolar ATPase subunit S1 family.</text>
</comment>
<accession>A0A9N9SDV2</accession>
<feature type="domain" description="V-type proton ATPase subunit S1 luminal" evidence="8">
    <location>
        <begin position="217"/>
        <end position="289"/>
    </location>
</feature>
<comment type="subcellular location">
    <subcellularLocation>
        <location evidence="1">Membrane</location>
        <topology evidence="1">Single-pass membrane protein</topology>
    </subcellularLocation>
</comment>
<keyword evidence="5 7" id="KW-0472">Membrane</keyword>
<reference evidence="10" key="2">
    <citation type="submission" date="2022-10" db="EMBL/GenBank/DDBJ databases">
        <authorList>
            <consortium name="ENA_rothamsted_submissions"/>
            <consortium name="culmorum"/>
            <person name="King R."/>
        </authorList>
    </citation>
    <scope>NUCLEOTIDE SEQUENCE</scope>
</reference>
<feature type="transmembrane region" description="Helical" evidence="7">
    <location>
        <begin position="310"/>
        <end position="330"/>
    </location>
</feature>
<dbReference type="AlphaFoldDB" id="A0A9N9SDV2"/>
<evidence type="ECO:0000256" key="4">
    <source>
        <dbReference type="ARBA" id="ARBA00022989"/>
    </source>
</evidence>
<evidence type="ECO:0000256" key="1">
    <source>
        <dbReference type="ARBA" id="ARBA00004167"/>
    </source>
</evidence>
<feature type="domain" description="V-type proton ATPase subunit S1/VOA1 transmembrane" evidence="9">
    <location>
        <begin position="304"/>
        <end position="342"/>
    </location>
</feature>
<dbReference type="InterPro" id="IPR046756">
    <property type="entry name" value="VAS1/VOA1_TM"/>
</dbReference>
<keyword evidence="4 7" id="KW-1133">Transmembrane helix</keyword>
<dbReference type="PANTHER" id="PTHR12471:SF4">
    <property type="entry name" value="AGAP001624-PA"/>
    <property type="match status" value="1"/>
</dbReference>
<dbReference type="OrthoDB" id="9985059at2759"/>